<dbReference type="Proteomes" id="UP000033684">
    <property type="component" value="Unassembled WGS sequence"/>
</dbReference>
<dbReference type="InterPro" id="IPR013575">
    <property type="entry name" value="IF2_assoc_dom_bac"/>
</dbReference>
<dbReference type="Pfam" id="PF08364">
    <property type="entry name" value="IF2_assoc"/>
    <property type="match status" value="1"/>
</dbReference>
<sequence>MSDKTVRQLAEIVRIPLERLLEQLKEAGLKASSPDDVISEDEKMQLLGHLRKRHGKTEGDAGNSPRRVTLERRKVMEIKQASQPGSASKTIPVEVRKKKTYIKRPEADDNKVNQLTAKSSTF</sequence>
<dbReference type="InterPro" id="IPR009061">
    <property type="entry name" value="DNA-bd_dom_put_sf"/>
</dbReference>
<comment type="caution">
    <text evidence="4">The sequence shown here is derived from an EMBL/GenBank/DDBJ whole genome shotgun (WGS) entry which is preliminary data.</text>
</comment>
<dbReference type="EMBL" id="LAJX01000064">
    <property type="protein sequence ID" value="KJV07073.1"/>
    <property type="molecule type" value="Genomic_DNA"/>
</dbReference>
<organism evidence="4 5">
    <name type="scientific">Methylocucumis oryzae</name>
    <dbReference type="NCBI Taxonomy" id="1632867"/>
    <lineage>
        <taxon>Bacteria</taxon>
        <taxon>Pseudomonadati</taxon>
        <taxon>Pseudomonadota</taxon>
        <taxon>Gammaproteobacteria</taxon>
        <taxon>Methylococcales</taxon>
        <taxon>Methylococcaceae</taxon>
        <taxon>Methylocucumis</taxon>
    </lineage>
</organism>
<feature type="region of interest" description="Disordered" evidence="1">
    <location>
        <begin position="102"/>
        <end position="122"/>
    </location>
</feature>
<dbReference type="AlphaFoldDB" id="A0A0F3IKM7"/>
<feature type="compositionally biased region" description="Polar residues" evidence="1">
    <location>
        <begin position="112"/>
        <end position="122"/>
    </location>
</feature>
<gene>
    <name evidence="4" type="ORF">VZ94_07195</name>
</gene>
<feature type="domain" description="Translation initiation factor IF-2 N-terminal" evidence="2">
    <location>
        <begin position="1"/>
        <end position="51"/>
    </location>
</feature>
<feature type="domain" description="Initiation factor 2 associated" evidence="3">
    <location>
        <begin position="65"/>
        <end position="104"/>
    </location>
</feature>
<evidence type="ECO:0000313" key="4">
    <source>
        <dbReference type="EMBL" id="KJV07073.1"/>
    </source>
</evidence>
<proteinExistence type="predicted"/>
<dbReference type="PATRIC" id="fig|1632867.3.peg.4927"/>
<protein>
    <recommendedName>
        <fullName evidence="6">Translation initiation factor IF-2</fullName>
    </recommendedName>
</protein>
<keyword evidence="5" id="KW-1185">Reference proteome</keyword>
<dbReference type="Gene3D" id="3.30.56.50">
    <property type="entry name" value="Putative DNA-binding domain, N-terminal subdomain of bacterial translation initiation factor IF2"/>
    <property type="match status" value="1"/>
</dbReference>
<reference evidence="5" key="1">
    <citation type="submission" date="2015-03" db="EMBL/GenBank/DDBJ databases">
        <title>Draft genome sequence of a novel methanotroph (Sn10-6) isolated from flooded ricefield rhizosphere in India.</title>
        <authorList>
            <person name="Pandit P.S."/>
            <person name="Pore S.D."/>
            <person name="Arora P."/>
            <person name="Kapse N.G."/>
            <person name="Dhakephalkar P.K."/>
            <person name="Rahalkar M.C."/>
        </authorList>
    </citation>
    <scope>NUCLEOTIDE SEQUENCE [LARGE SCALE GENOMIC DNA]</scope>
    <source>
        <strain evidence="5">Sn10-6</strain>
    </source>
</reference>
<evidence type="ECO:0008006" key="6">
    <source>
        <dbReference type="Google" id="ProtNLM"/>
    </source>
</evidence>
<dbReference type="InterPro" id="IPR006847">
    <property type="entry name" value="IF2_N"/>
</dbReference>
<evidence type="ECO:0000259" key="2">
    <source>
        <dbReference type="Pfam" id="PF04760"/>
    </source>
</evidence>
<accession>A0A0F3IKM7</accession>
<name>A0A0F3IKM7_9GAMM</name>
<evidence type="ECO:0000256" key="1">
    <source>
        <dbReference type="SAM" id="MobiDB-lite"/>
    </source>
</evidence>
<dbReference type="SUPFAM" id="SSF46955">
    <property type="entry name" value="Putative DNA-binding domain"/>
    <property type="match status" value="1"/>
</dbReference>
<reference evidence="4 5" key="2">
    <citation type="journal article" date="2016" name="Microb. Ecol.">
        <title>Genome Characteristics of a Novel Type I Methanotroph (Sn10-6) Isolated from a Flooded Indian Rice Field.</title>
        <authorList>
            <person name="Rahalkar M.C."/>
            <person name="Pandit P.S."/>
            <person name="Dhakephalkar P.K."/>
            <person name="Pore S."/>
            <person name="Arora P."/>
            <person name="Kapse N."/>
        </authorList>
    </citation>
    <scope>NUCLEOTIDE SEQUENCE [LARGE SCALE GENOMIC DNA]</scope>
    <source>
        <strain evidence="4 5">Sn10-6</strain>
    </source>
</reference>
<dbReference type="Pfam" id="PF04760">
    <property type="entry name" value="IF2_N"/>
    <property type="match status" value="1"/>
</dbReference>
<evidence type="ECO:0000313" key="5">
    <source>
        <dbReference type="Proteomes" id="UP000033684"/>
    </source>
</evidence>
<evidence type="ECO:0000259" key="3">
    <source>
        <dbReference type="Pfam" id="PF08364"/>
    </source>
</evidence>